<dbReference type="EC" id="2.4.1.25" evidence="3 10"/>
<dbReference type="Proteomes" id="UP000002931">
    <property type="component" value="Unassembled WGS sequence"/>
</dbReference>
<keyword evidence="7 10" id="KW-0119">Carbohydrate metabolism</keyword>
<keyword evidence="12" id="KW-1185">Reference proteome</keyword>
<comment type="caution">
    <text evidence="11">The sequence shown here is derived from an EMBL/GenBank/DDBJ whole genome shotgun (WGS) entry which is preliminary data.</text>
</comment>
<keyword evidence="6 10" id="KW-0808">Transferase</keyword>
<comment type="similarity">
    <text evidence="2 10">Belongs to the disproportionating enzyme family.</text>
</comment>
<evidence type="ECO:0000313" key="11">
    <source>
        <dbReference type="EMBL" id="EAQ12727.1"/>
    </source>
</evidence>
<dbReference type="InterPro" id="IPR017853">
    <property type="entry name" value="GH"/>
</dbReference>
<dbReference type="STRING" id="314271.RB2654_06444"/>
<reference evidence="11 12" key="1">
    <citation type="journal article" date="2010" name="J. Bacteriol.">
        <title>Genome sequences of Pelagibaca bermudensis HTCC2601T and Maritimibacter alkaliphilus HTCC2654T, the type strains of two marine Roseobacter genera.</title>
        <authorList>
            <person name="Thrash J.C."/>
            <person name="Cho J.C."/>
            <person name="Ferriera S."/>
            <person name="Johnson J."/>
            <person name="Vergin K.L."/>
            <person name="Giovannoni S.J."/>
        </authorList>
    </citation>
    <scope>NUCLEOTIDE SEQUENCE [LARGE SCALE GENOMIC DNA]</scope>
    <source>
        <strain evidence="11 12">HTCC2654</strain>
    </source>
</reference>
<proteinExistence type="inferred from homology"/>
<protein>
    <recommendedName>
        <fullName evidence="4 10">4-alpha-glucanotransferase</fullName>
        <ecNumber evidence="3 10">2.4.1.25</ecNumber>
    </recommendedName>
    <alternativeName>
        <fullName evidence="8 10">Amylomaltase</fullName>
    </alternativeName>
    <alternativeName>
        <fullName evidence="9 10">Disproportionating enzyme</fullName>
    </alternativeName>
</protein>
<evidence type="ECO:0000256" key="5">
    <source>
        <dbReference type="ARBA" id="ARBA00022676"/>
    </source>
</evidence>
<dbReference type="AlphaFoldDB" id="A3VFV1"/>
<gene>
    <name evidence="11" type="ORF">RB2654_06444</name>
</gene>
<dbReference type="RefSeq" id="WP_008329867.1">
    <property type="nucleotide sequence ID" value="NZ_CH902578.1"/>
</dbReference>
<dbReference type="PANTHER" id="PTHR32438">
    <property type="entry name" value="4-ALPHA-GLUCANOTRANSFERASE DPE1, CHLOROPLASTIC/AMYLOPLASTIC"/>
    <property type="match status" value="1"/>
</dbReference>
<comment type="catalytic activity">
    <reaction evidence="1 10">
        <text>Transfers a segment of a (1-&gt;4)-alpha-D-glucan to a new position in an acceptor, which may be glucose or a (1-&gt;4)-alpha-D-glucan.</text>
        <dbReference type="EC" id="2.4.1.25"/>
    </reaction>
</comment>
<organism evidence="11 12">
    <name type="scientific">Maritimibacter alkaliphilus HTCC2654</name>
    <dbReference type="NCBI Taxonomy" id="314271"/>
    <lineage>
        <taxon>Bacteria</taxon>
        <taxon>Pseudomonadati</taxon>
        <taxon>Pseudomonadota</taxon>
        <taxon>Alphaproteobacteria</taxon>
        <taxon>Rhodobacterales</taxon>
        <taxon>Roseobacteraceae</taxon>
        <taxon>Maritimibacter</taxon>
    </lineage>
</organism>
<keyword evidence="5 10" id="KW-0328">Glycosyltransferase</keyword>
<name>A3VFV1_9RHOB</name>
<dbReference type="EMBL" id="AAMT01000007">
    <property type="protein sequence ID" value="EAQ12727.1"/>
    <property type="molecule type" value="Genomic_DNA"/>
</dbReference>
<evidence type="ECO:0000313" key="12">
    <source>
        <dbReference type="Proteomes" id="UP000002931"/>
    </source>
</evidence>
<dbReference type="HOGENOM" id="CLU_022072_1_0_5"/>
<dbReference type="NCBIfam" id="TIGR00217">
    <property type="entry name" value="malQ"/>
    <property type="match status" value="1"/>
</dbReference>
<evidence type="ECO:0000256" key="10">
    <source>
        <dbReference type="RuleBase" id="RU361207"/>
    </source>
</evidence>
<dbReference type="SUPFAM" id="SSF51445">
    <property type="entry name" value="(Trans)glycosidases"/>
    <property type="match status" value="1"/>
</dbReference>
<dbReference type="GO" id="GO:0005975">
    <property type="term" value="P:carbohydrate metabolic process"/>
    <property type="evidence" value="ECO:0007669"/>
    <property type="project" value="InterPro"/>
</dbReference>
<evidence type="ECO:0000256" key="3">
    <source>
        <dbReference type="ARBA" id="ARBA00012560"/>
    </source>
</evidence>
<evidence type="ECO:0000256" key="2">
    <source>
        <dbReference type="ARBA" id="ARBA00005684"/>
    </source>
</evidence>
<dbReference type="Gene3D" id="3.20.20.80">
    <property type="entry name" value="Glycosidases"/>
    <property type="match status" value="1"/>
</dbReference>
<dbReference type="InterPro" id="IPR003385">
    <property type="entry name" value="Glyco_hydro_77"/>
</dbReference>
<dbReference type="OrthoDB" id="9763489at2"/>
<dbReference type="Pfam" id="PF02446">
    <property type="entry name" value="Glyco_hydro_77"/>
    <property type="match status" value="1"/>
</dbReference>
<evidence type="ECO:0000256" key="8">
    <source>
        <dbReference type="ARBA" id="ARBA00031423"/>
    </source>
</evidence>
<dbReference type="PANTHER" id="PTHR32438:SF5">
    <property type="entry name" value="4-ALPHA-GLUCANOTRANSFERASE DPE1, CHLOROPLASTIC_AMYLOPLASTIC"/>
    <property type="match status" value="1"/>
</dbReference>
<evidence type="ECO:0000256" key="9">
    <source>
        <dbReference type="ARBA" id="ARBA00031501"/>
    </source>
</evidence>
<dbReference type="GO" id="GO:0004134">
    <property type="term" value="F:4-alpha-glucanotransferase activity"/>
    <property type="evidence" value="ECO:0007669"/>
    <property type="project" value="UniProtKB-EC"/>
</dbReference>
<dbReference type="eggNOG" id="COG1640">
    <property type="taxonomic scope" value="Bacteria"/>
</dbReference>
<evidence type="ECO:0000256" key="6">
    <source>
        <dbReference type="ARBA" id="ARBA00022679"/>
    </source>
</evidence>
<evidence type="ECO:0000256" key="1">
    <source>
        <dbReference type="ARBA" id="ARBA00000439"/>
    </source>
</evidence>
<evidence type="ECO:0000256" key="7">
    <source>
        <dbReference type="ARBA" id="ARBA00023277"/>
    </source>
</evidence>
<sequence>MSTLDDRAARAGILSEYRDLFGVWRETSAETKAALLAALGLSETDPPEPERALPRWHICEPGDAPELTAPPWSIAYEDGTEGEGQGPLPPLPLGRHRLAAGGAVCWLLVAPARLPLPARSWGLMVPLAGLRPATVGGIGGYGDLARMAEGAARQGASFLGINPIHAGFPADPGAFSPYTPSHRRRFASVYLDTDGAPGGDLIDFGAETPARMAALEVRFAAEGDDPAFAAWRAEQGAGLDRFATYQALSERFGAYWDTWPVAYQTPDDPKVAQAAREMADRVDFHAWLQFQAETALGAARDRAAGAGMALGLYLDLAVGTHPHGAETWEDRDTFAFGASLGAPPDAFAPQGQNWQLAPFNPVKLIDTGFEALAATLRQQLRFAGALRIDHILGFERAYLVPDGLPGAYVQMPRDAMLAVARIEAARAGAVIVGEDLGVIPDGLQQALQDSGILGCRLACFEHREDPPVFKRPENYDESVIASFTTHDLPTWKGWREGREISVRRDIGLTPPEHAQGMFDWRGREVSGFDWLSGQFRGDAPPESAEAMWSVLAATRSRLVSVQVEDVLGLSAQPNLPGTVTEYPNWRQRLPAGPDEIAASEGLTSAARIMGDAGRTGT</sequence>
<accession>A3VFV1</accession>
<evidence type="ECO:0000256" key="4">
    <source>
        <dbReference type="ARBA" id="ARBA00020295"/>
    </source>
</evidence>